<reference evidence="13" key="1">
    <citation type="journal article" date="2021" name="Genome Biol. Evol.">
        <title>A High-Quality Reference Genome for a Parasitic Bivalve with Doubly Uniparental Inheritance (Bivalvia: Unionida).</title>
        <authorList>
            <person name="Smith C.H."/>
        </authorList>
    </citation>
    <scope>NUCLEOTIDE SEQUENCE</scope>
    <source>
        <strain evidence="13">CHS0354</strain>
    </source>
</reference>
<evidence type="ECO:0000256" key="3">
    <source>
        <dbReference type="ARBA" id="ARBA00022692"/>
    </source>
</evidence>
<keyword evidence="9 12" id="KW-0472">Membrane</keyword>
<keyword evidence="8" id="KW-0350">Heme biosynthesis</keyword>
<evidence type="ECO:0000313" key="13">
    <source>
        <dbReference type="EMBL" id="KAK3610434.1"/>
    </source>
</evidence>
<feature type="transmembrane region" description="Helical" evidence="12">
    <location>
        <begin position="285"/>
        <end position="306"/>
    </location>
</feature>
<evidence type="ECO:0000256" key="1">
    <source>
        <dbReference type="ARBA" id="ARBA00001970"/>
    </source>
</evidence>
<feature type="transmembrane region" description="Helical" evidence="12">
    <location>
        <begin position="92"/>
        <end position="112"/>
    </location>
</feature>
<dbReference type="InterPro" id="IPR003780">
    <property type="entry name" value="COX15/CtaA_fam"/>
</dbReference>
<comment type="cofactor">
    <cofactor evidence="1">
        <name>heme b</name>
        <dbReference type="ChEBI" id="CHEBI:60344"/>
    </cofactor>
</comment>
<comment type="catalytic activity">
    <reaction evidence="11">
        <text>Fe(II)-heme o + 2 A + H2O = Fe(II)-heme a + 2 AH2</text>
        <dbReference type="Rhea" id="RHEA:63388"/>
        <dbReference type="ChEBI" id="CHEBI:13193"/>
        <dbReference type="ChEBI" id="CHEBI:15377"/>
        <dbReference type="ChEBI" id="CHEBI:17499"/>
        <dbReference type="ChEBI" id="CHEBI:60530"/>
        <dbReference type="ChEBI" id="CHEBI:61715"/>
        <dbReference type="EC" id="1.17.99.9"/>
    </reaction>
    <physiologicalReaction direction="left-to-right" evidence="11">
        <dbReference type="Rhea" id="RHEA:63389"/>
    </physiologicalReaction>
</comment>
<dbReference type="GO" id="GO:0005743">
    <property type="term" value="C:mitochondrial inner membrane"/>
    <property type="evidence" value="ECO:0007669"/>
    <property type="project" value="TreeGrafter"/>
</dbReference>
<dbReference type="InterPro" id="IPR023754">
    <property type="entry name" value="HemeA_Synthase_type2"/>
</dbReference>
<feature type="transmembrane region" description="Helical" evidence="12">
    <location>
        <begin position="377"/>
        <end position="398"/>
    </location>
</feature>
<feature type="transmembrane region" description="Helical" evidence="12">
    <location>
        <begin position="176"/>
        <end position="194"/>
    </location>
</feature>
<protein>
    <recommendedName>
        <fullName evidence="15">Cytochrome c oxidase assembly protein COX15</fullName>
    </recommendedName>
</protein>
<dbReference type="AlphaFoldDB" id="A0AAE0THE5"/>
<dbReference type="PANTHER" id="PTHR23289">
    <property type="entry name" value="CYTOCHROME C OXIDASE ASSEMBLY PROTEIN COX15"/>
    <property type="match status" value="1"/>
</dbReference>
<evidence type="ECO:0000256" key="4">
    <source>
        <dbReference type="ARBA" id="ARBA00022723"/>
    </source>
</evidence>
<dbReference type="EMBL" id="JAEAOA010001024">
    <property type="protein sequence ID" value="KAK3610434.1"/>
    <property type="molecule type" value="Genomic_DNA"/>
</dbReference>
<reference evidence="13" key="2">
    <citation type="journal article" date="2021" name="Genome Biol. Evol.">
        <title>Developing a high-quality reference genome for a parasitic bivalve with doubly uniparental inheritance (Bivalvia: Unionida).</title>
        <authorList>
            <person name="Smith C.H."/>
        </authorList>
    </citation>
    <scope>NUCLEOTIDE SEQUENCE</scope>
    <source>
        <strain evidence="13">CHS0354</strain>
        <tissue evidence="13">Mantle</tissue>
    </source>
</reference>
<keyword evidence="3 12" id="KW-0812">Transmembrane</keyword>
<comment type="pathway">
    <text evidence="10">Porphyrin-containing compound metabolism; heme A biosynthesis; heme A from heme O: step 1/1.</text>
</comment>
<dbReference type="GO" id="GO:0046872">
    <property type="term" value="F:metal ion binding"/>
    <property type="evidence" value="ECO:0007669"/>
    <property type="project" value="UniProtKB-KW"/>
</dbReference>
<dbReference type="GO" id="GO:0120547">
    <property type="term" value="F:heme A synthase activity"/>
    <property type="evidence" value="ECO:0007669"/>
    <property type="project" value="UniProtKB-EC"/>
</dbReference>
<evidence type="ECO:0008006" key="15">
    <source>
        <dbReference type="Google" id="ProtNLM"/>
    </source>
</evidence>
<evidence type="ECO:0000256" key="10">
    <source>
        <dbReference type="ARBA" id="ARBA00044501"/>
    </source>
</evidence>
<proteinExistence type="inferred from homology"/>
<evidence type="ECO:0000256" key="12">
    <source>
        <dbReference type="SAM" id="Phobius"/>
    </source>
</evidence>
<dbReference type="Pfam" id="PF02628">
    <property type="entry name" value="COX15-CtaA"/>
    <property type="match status" value="1"/>
</dbReference>
<evidence type="ECO:0000256" key="8">
    <source>
        <dbReference type="ARBA" id="ARBA00023133"/>
    </source>
</evidence>
<sequence>MLAHLTRTAPTCIFSRIFSHNQTANVILKSCNQAKRNIHWAQYRISRVFQTGRHGKIKKIVQQARLTTTSAVNVGTLSPEIPLQAQKIIGKWLLGCAGMCFGAVVLGGVTRLTESGLSMVDWRLLKDMKPPQSEHEWEEEFKRYQQFPEYKYTSSHREITLSDFKFIYYMEYAHRMWGRAVGLVFLLPAVYFLKKGWISKAMKPRLAIYTAFIGFQGFMGWYMVKSGLQEQTQSTNIPRVSQYRLAVHLGSAFFLYALFLWAGLSHLLTPLKIPDTKRMTTLRRFCHPLMTMIFVTAFSGAFVAGLDAGLTYNSWPKMADKWIPDDLLAYTPTWTNFFENPTTVQFIHRHLAESTVLFIAGFWWMARKAPLPPRTRLAVNSLLGMAFLQATLGITTLLSHVPTHLAATHQSGSLVLLSLAVWVAHELRRLPK</sequence>
<keyword evidence="5 12" id="KW-1133">Transmembrane helix</keyword>
<feature type="transmembrane region" description="Helical" evidence="12">
    <location>
        <begin position="244"/>
        <end position="264"/>
    </location>
</feature>
<comment type="caution">
    <text evidence="13">The sequence shown here is derived from an EMBL/GenBank/DDBJ whole genome shotgun (WGS) entry which is preliminary data.</text>
</comment>
<keyword evidence="14" id="KW-1185">Reference proteome</keyword>
<organism evidence="13 14">
    <name type="scientific">Potamilus streckersoni</name>
    <dbReference type="NCBI Taxonomy" id="2493646"/>
    <lineage>
        <taxon>Eukaryota</taxon>
        <taxon>Metazoa</taxon>
        <taxon>Spiralia</taxon>
        <taxon>Lophotrochozoa</taxon>
        <taxon>Mollusca</taxon>
        <taxon>Bivalvia</taxon>
        <taxon>Autobranchia</taxon>
        <taxon>Heteroconchia</taxon>
        <taxon>Palaeoheterodonta</taxon>
        <taxon>Unionida</taxon>
        <taxon>Unionoidea</taxon>
        <taxon>Unionidae</taxon>
        <taxon>Ambleminae</taxon>
        <taxon>Lampsilini</taxon>
        <taxon>Potamilus</taxon>
    </lineage>
</organism>
<dbReference type="PANTHER" id="PTHR23289:SF2">
    <property type="entry name" value="CYTOCHROME C OXIDASE ASSEMBLY PROTEIN COX15 HOMOLOG"/>
    <property type="match status" value="1"/>
</dbReference>
<accession>A0AAE0THE5</accession>
<evidence type="ECO:0000256" key="11">
    <source>
        <dbReference type="ARBA" id="ARBA00048044"/>
    </source>
</evidence>
<evidence type="ECO:0000256" key="7">
    <source>
        <dbReference type="ARBA" id="ARBA00023004"/>
    </source>
</evidence>
<keyword evidence="4" id="KW-0479">Metal-binding</keyword>
<gene>
    <name evidence="13" type="ORF">CHS0354_016611</name>
</gene>
<comment type="subcellular location">
    <subcellularLocation>
        <location evidence="2">Membrane</location>
        <topology evidence="2">Multi-pass membrane protein</topology>
    </subcellularLocation>
</comment>
<evidence type="ECO:0000256" key="5">
    <source>
        <dbReference type="ARBA" id="ARBA00022989"/>
    </source>
</evidence>
<name>A0AAE0THE5_9BIVA</name>
<feature type="transmembrane region" description="Helical" evidence="12">
    <location>
        <begin position="206"/>
        <end position="224"/>
    </location>
</feature>
<dbReference type="Proteomes" id="UP001195483">
    <property type="component" value="Unassembled WGS sequence"/>
</dbReference>
<dbReference type="GO" id="GO:0016653">
    <property type="term" value="F:oxidoreductase activity, acting on NAD(P)H, heme protein as acceptor"/>
    <property type="evidence" value="ECO:0007669"/>
    <property type="project" value="TreeGrafter"/>
</dbReference>
<evidence type="ECO:0000256" key="6">
    <source>
        <dbReference type="ARBA" id="ARBA00023002"/>
    </source>
</evidence>
<feature type="transmembrane region" description="Helical" evidence="12">
    <location>
        <begin position="346"/>
        <end position="365"/>
    </location>
</feature>
<reference evidence="13" key="3">
    <citation type="submission" date="2023-05" db="EMBL/GenBank/DDBJ databases">
        <authorList>
            <person name="Smith C.H."/>
        </authorList>
    </citation>
    <scope>NUCLEOTIDE SEQUENCE</scope>
    <source>
        <strain evidence="13">CHS0354</strain>
        <tissue evidence="13">Mantle</tissue>
    </source>
</reference>
<evidence type="ECO:0000313" key="14">
    <source>
        <dbReference type="Proteomes" id="UP001195483"/>
    </source>
</evidence>
<dbReference type="GO" id="GO:0006784">
    <property type="term" value="P:heme A biosynthetic process"/>
    <property type="evidence" value="ECO:0007669"/>
    <property type="project" value="InterPro"/>
</dbReference>
<evidence type="ECO:0000256" key="2">
    <source>
        <dbReference type="ARBA" id="ARBA00004141"/>
    </source>
</evidence>
<evidence type="ECO:0000256" key="9">
    <source>
        <dbReference type="ARBA" id="ARBA00023136"/>
    </source>
</evidence>
<keyword evidence="6" id="KW-0560">Oxidoreductase</keyword>
<dbReference type="HAMAP" id="MF_01665">
    <property type="entry name" value="HemeA_synth_type2"/>
    <property type="match status" value="1"/>
</dbReference>
<keyword evidence="7" id="KW-0408">Iron</keyword>